<keyword evidence="3" id="KW-0812">Transmembrane</keyword>
<feature type="transmembrane region" description="Helical" evidence="3">
    <location>
        <begin position="122"/>
        <end position="140"/>
    </location>
</feature>
<keyword evidence="6" id="KW-1185">Reference proteome</keyword>
<dbReference type="SUPFAM" id="SSF46565">
    <property type="entry name" value="Chaperone J-domain"/>
    <property type="match status" value="1"/>
</dbReference>
<keyword evidence="3" id="KW-1133">Transmembrane helix</keyword>
<evidence type="ECO:0000313" key="6">
    <source>
        <dbReference type="Proteomes" id="UP000243463"/>
    </source>
</evidence>
<evidence type="ECO:0000259" key="4">
    <source>
        <dbReference type="PROSITE" id="PS50076"/>
    </source>
</evidence>
<keyword evidence="1" id="KW-0143">Chaperone</keyword>
<feature type="region of interest" description="Disordered" evidence="2">
    <location>
        <begin position="77"/>
        <end position="109"/>
    </location>
</feature>
<dbReference type="AlphaFoldDB" id="A0A217EE80"/>
<dbReference type="SMART" id="SM00271">
    <property type="entry name" value="DnaJ"/>
    <property type="match status" value="1"/>
</dbReference>
<feature type="domain" description="J" evidence="4">
    <location>
        <begin position="6"/>
        <end position="71"/>
    </location>
</feature>
<dbReference type="Proteomes" id="UP000243463">
    <property type="component" value="Unassembled WGS sequence"/>
</dbReference>
<dbReference type="PROSITE" id="PS50076">
    <property type="entry name" value="DNAJ_2"/>
    <property type="match status" value="1"/>
</dbReference>
<dbReference type="Pfam" id="PF00226">
    <property type="entry name" value="DnaJ"/>
    <property type="match status" value="1"/>
</dbReference>
<proteinExistence type="predicted"/>
<evidence type="ECO:0000313" key="5">
    <source>
        <dbReference type="EMBL" id="SNQ28520.1"/>
    </source>
</evidence>
<evidence type="ECO:0000256" key="3">
    <source>
        <dbReference type="SAM" id="Phobius"/>
    </source>
</evidence>
<dbReference type="PANTHER" id="PTHR24074">
    <property type="entry name" value="CO-CHAPERONE PROTEIN DJLA"/>
    <property type="match status" value="1"/>
</dbReference>
<sequence length="381" mass="44449">MNKFQTHYDNLKVARTAPIEVIRAAYKSLSQKYHPDRNQNSAEANEIMRLINHAYEVLSDPIQRKRHDEWITQQEQLHNQSRHYSKQPSPTYTTTYTQPNRKSKSNFKSYQHRRKIAKIKSLINRLGVFVTVVIVILTIVKSNTNYLDQTWLNMKKSHTTYQTSFDCKQTQALVEHLICHDINLATADIQLYEMIKIARSQSNNVTALNNYLRQEWNNRQQNCSDVSCLSTWYSKQEALLDRVIKTGYMHLPKVPLPETGMISRSSFEGVAPFKVTVPLDQVHYFLKIVNANTGERIASYFIRSGETLETKLPLGNYKIKYAFGEVWYGKNHLFGENTQFAKANQNFEFNFNGYQYQGHRLELIQRQNGNLESSTISKNEF</sequence>
<dbReference type="CDD" id="cd06257">
    <property type="entry name" value="DnaJ"/>
    <property type="match status" value="1"/>
</dbReference>
<evidence type="ECO:0000256" key="2">
    <source>
        <dbReference type="SAM" id="MobiDB-lite"/>
    </source>
</evidence>
<keyword evidence="3" id="KW-0472">Membrane</keyword>
<dbReference type="InterPro" id="IPR001623">
    <property type="entry name" value="DnaJ_domain"/>
</dbReference>
<accession>A0A217EE80</accession>
<dbReference type="Gene3D" id="1.10.287.110">
    <property type="entry name" value="DnaJ domain"/>
    <property type="match status" value="1"/>
</dbReference>
<organism evidence="5 6">
    <name type="scientific">Acinetobacter apis</name>
    <dbReference type="NCBI Taxonomy" id="1229165"/>
    <lineage>
        <taxon>Bacteria</taxon>
        <taxon>Pseudomonadati</taxon>
        <taxon>Pseudomonadota</taxon>
        <taxon>Gammaproteobacteria</taxon>
        <taxon>Moraxellales</taxon>
        <taxon>Moraxellaceae</taxon>
        <taxon>Acinetobacter</taxon>
    </lineage>
</organism>
<dbReference type="EMBL" id="FZLN01000001">
    <property type="protein sequence ID" value="SNQ28520.1"/>
    <property type="molecule type" value="Genomic_DNA"/>
</dbReference>
<dbReference type="PRINTS" id="PR00625">
    <property type="entry name" value="JDOMAIN"/>
</dbReference>
<dbReference type="InterPro" id="IPR036869">
    <property type="entry name" value="J_dom_sf"/>
</dbReference>
<dbReference type="RefSeq" id="WP_088822564.1">
    <property type="nucleotide sequence ID" value="NZ_FZLN01000001.1"/>
</dbReference>
<dbReference type="OrthoDB" id="9779889at2"/>
<reference evidence="6" key="1">
    <citation type="submission" date="2017-06" db="EMBL/GenBank/DDBJ databases">
        <authorList>
            <person name="Varghese N."/>
            <person name="Submissions S."/>
        </authorList>
    </citation>
    <scope>NUCLEOTIDE SEQUENCE [LARGE SCALE GENOMIC DNA]</scope>
    <source>
        <strain evidence="6">ANC 5114</strain>
    </source>
</reference>
<name>A0A217EE80_9GAMM</name>
<gene>
    <name evidence="5" type="ORF">SAMN05444584_0443</name>
</gene>
<dbReference type="InterPro" id="IPR050817">
    <property type="entry name" value="DjlA_DnaK_co-chaperone"/>
</dbReference>
<evidence type="ECO:0000256" key="1">
    <source>
        <dbReference type="ARBA" id="ARBA00023186"/>
    </source>
</evidence>
<protein>
    <submittedName>
        <fullName evidence="5">DnaJ domain-containing protein</fullName>
    </submittedName>
</protein>